<evidence type="ECO:0000256" key="1">
    <source>
        <dbReference type="SAM" id="SignalP"/>
    </source>
</evidence>
<dbReference type="eggNOG" id="COG1404">
    <property type="taxonomic scope" value="Bacteria"/>
</dbReference>
<dbReference type="PROSITE" id="PS51272">
    <property type="entry name" value="SLH"/>
    <property type="match status" value="3"/>
</dbReference>
<dbReference type="HOGENOM" id="CLU_434546_0_0_11"/>
<feature type="chain" id="PRO_5003164673" description="SLH domain-containing protein" evidence="1">
    <location>
        <begin position="22"/>
        <end position="629"/>
    </location>
</feature>
<protein>
    <recommendedName>
        <fullName evidence="2">SLH domain-containing protein</fullName>
    </recommendedName>
</protein>
<dbReference type="EMBL" id="ACLF03000011">
    <property type="protein sequence ID" value="EFQ82163.1"/>
    <property type="molecule type" value="Genomic_DNA"/>
</dbReference>
<dbReference type="STRING" id="585531.HMPREF0063_12687"/>
<evidence type="ECO:0000313" key="3">
    <source>
        <dbReference type="EMBL" id="EFQ82163.1"/>
    </source>
</evidence>
<feature type="domain" description="SLH" evidence="2">
    <location>
        <begin position="447"/>
        <end position="510"/>
    </location>
</feature>
<dbReference type="SUPFAM" id="SSF55486">
    <property type="entry name" value="Metalloproteases ('zincins'), catalytic domain"/>
    <property type="match status" value="1"/>
</dbReference>
<reference evidence="3" key="1">
    <citation type="submission" date="2010-08" db="EMBL/GenBank/DDBJ databases">
        <authorList>
            <person name="Muzny D."/>
            <person name="Qin X."/>
            <person name="Buhay C."/>
            <person name="Dugan-Rocha S."/>
            <person name="Ding Y."/>
            <person name="Chen G."/>
            <person name="Hawes A."/>
            <person name="Holder M."/>
            <person name="Jhangiani S."/>
            <person name="Johnson A."/>
            <person name="Khan Z."/>
            <person name="Li Z."/>
            <person name="Liu W."/>
            <person name="Liu X."/>
            <person name="Perez L."/>
            <person name="Shen H."/>
            <person name="Wang Q."/>
            <person name="Watt J."/>
            <person name="Xi L."/>
            <person name="Xin Y."/>
            <person name="Zhou J."/>
            <person name="Deng J."/>
            <person name="Jiang H."/>
            <person name="Liu Y."/>
            <person name="Qu J."/>
            <person name="Song X.-Z."/>
            <person name="Zhang L."/>
            <person name="Villasana D."/>
            <person name="Johnson A."/>
            <person name="Liu J."/>
            <person name="Liyanage D."/>
            <person name="Lorensuhewa L."/>
            <person name="Robinson T."/>
            <person name="Song A."/>
            <person name="Song B.-B."/>
            <person name="Dinh H."/>
            <person name="Thornton R."/>
            <person name="Coyle M."/>
            <person name="Francisco L."/>
            <person name="Jackson L."/>
            <person name="Javaid M."/>
            <person name="Korchina V."/>
            <person name="Kovar C."/>
            <person name="Mata R."/>
            <person name="Mathew T."/>
            <person name="Ngo R."/>
            <person name="Nguyen L."/>
            <person name="Nguyen N."/>
            <person name="Okwuonu G."/>
            <person name="Ongeri F."/>
            <person name="Pham C."/>
            <person name="Simmons D."/>
            <person name="Wilczek-Boney K."/>
            <person name="Hale W."/>
            <person name="Jakkamsetti A."/>
            <person name="Pham P."/>
            <person name="Ruth R."/>
            <person name="San Lucas F."/>
            <person name="Warren J."/>
            <person name="Zhang J."/>
            <person name="Zhao Z."/>
            <person name="Zhou C."/>
            <person name="Zhu D."/>
            <person name="Lee S."/>
            <person name="Bess C."/>
            <person name="Blankenburg K."/>
            <person name="Forbes L."/>
            <person name="Fu Q."/>
            <person name="Gubbala S."/>
            <person name="Hirani K."/>
            <person name="Jayaseelan J.C."/>
            <person name="Lara F."/>
            <person name="Munidasa M."/>
            <person name="Palculict T."/>
            <person name="Patil S."/>
            <person name="Pu L.-L."/>
            <person name="Saada N."/>
            <person name="Tang L."/>
            <person name="Weissenberger G."/>
            <person name="Zhu Y."/>
            <person name="Hemphill L."/>
            <person name="Shang Y."/>
            <person name="Youmans B."/>
            <person name="Ayvaz T."/>
            <person name="Ross M."/>
            <person name="Santibanez J."/>
            <person name="Aqrawi P."/>
            <person name="Gross S."/>
            <person name="Joshi V."/>
            <person name="Fowler G."/>
            <person name="Nazareth L."/>
            <person name="Reid J."/>
            <person name="Worley K."/>
            <person name="Petrosino J."/>
            <person name="Highlander S."/>
            <person name="Gibbs R."/>
        </authorList>
    </citation>
    <scope>NUCLEOTIDE SEQUENCE [LARGE SCALE GENOMIC DNA]</scope>
    <source>
        <strain evidence="3">DSM 15272</strain>
    </source>
</reference>
<proteinExistence type="predicted"/>
<comment type="caution">
    <text evidence="3">The sequence shown here is derived from an EMBL/GenBank/DDBJ whole genome shotgun (WGS) entry which is preliminary data.</text>
</comment>
<sequence>MSATAAVVLCIGLLAAPAVSADEPDLSTAPDGTLTYVDPDLADESTEQVEGELTVAIVEPTEASPAGDTTYSIATAGGDEVPIDIDLPADVVSGGEITAELVDAPSSERSTLQEDEPATVASASIEPAVAAAAVATDHRYYLAIRNGSGVTAAQAESAFRAVADRWVAEAGGSIRSFSRPAGATTFYTGSCSVASPSSVWNTADNAYPGVDFGATSGNHLIVIGGVDQCDGPGVATFGVDLSSGGKVIVEFEPSINTFVGVHEVGHNLGLDHAGLQRSGCSGVCAEYGDLYSVMGLAIGGGSPAYAVPALDSAYRHQLDVDSAGEIFDAQGVTGGPVVTLRLQPRGAASGLRGVRIVTGTTEHWVEYRRKVGRDVGTVYGPGLSLYSTAYAEGVTITTRTGSDPRIRLRPDGSSGAWAPGRQYVNGAASVRVLSAGDTALVQLVGARPNGFFDVPPGPGFRNEILWLAGRGITTGYEDGSFRPSGPVLREQMAAFLYRLAGSPAVTNLPPVSPFRDVATNHVFYREIVWLSRSGITTGYADGTFRPSDPVLREQMAAFLYRYEFGSSGGPVDTDGPTFTDVRRPFVFFDQVEWLAREGISTGYDDGTFRGGQPVLREQMAAFLNRYELL</sequence>
<dbReference type="InterPro" id="IPR051465">
    <property type="entry name" value="Cell_Envelope_Struct_Comp"/>
</dbReference>
<keyword evidence="4" id="KW-1185">Reference proteome</keyword>
<feature type="domain" description="SLH" evidence="2">
    <location>
        <begin position="511"/>
        <end position="573"/>
    </location>
</feature>
<dbReference type="InterPro" id="IPR001119">
    <property type="entry name" value="SLH_dom"/>
</dbReference>
<dbReference type="Pfam" id="PF00395">
    <property type="entry name" value="SLH"/>
    <property type="match status" value="3"/>
</dbReference>
<keyword evidence="1" id="KW-0732">Signal</keyword>
<dbReference type="AlphaFoldDB" id="E2SF78"/>
<evidence type="ECO:0000313" key="4">
    <source>
        <dbReference type="Proteomes" id="UP000003111"/>
    </source>
</evidence>
<evidence type="ECO:0000259" key="2">
    <source>
        <dbReference type="PROSITE" id="PS51272"/>
    </source>
</evidence>
<dbReference type="PANTHER" id="PTHR43308">
    <property type="entry name" value="OUTER MEMBRANE PROTEIN ALPHA-RELATED"/>
    <property type="match status" value="1"/>
</dbReference>
<feature type="signal peptide" evidence="1">
    <location>
        <begin position="1"/>
        <end position="21"/>
    </location>
</feature>
<accession>E2SF78</accession>
<gene>
    <name evidence="3" type="ORF">HMPREF0063_12687</name>
</gene>
<feature type="domain" description="SLH" evidence="2">
    <location>
        <begin position="574"/>
        <end position="629"/>
    </location>
</feature>
<dbReference type="eggNOG" id="COG5479">
    <property type="taxonomic scope" value="Bacteria"/>
</dbReference>
<dbReference type="Proteomes" id="UP000003111">
    <property type="component" value="Unassembled WGS sequence"/>
</dbReference>
<organism evidence="3 4">
    <name type="scientific">Aeromicrobium marinum DSM 15272</name>
    <dbReference type="NCBI Taxonomy" id="585531"/>
    <lineage>
        <taxon>Bacteria</taxon>
        <taxon>Bacillati</taxon>
        <taxon>Actinomycetota</taxon>
        <taxon>Actinomycetes</taxon>
        <taxon>Propionibacteriales</taxon>
        <taxon>Nocardioidaceae</taxon>
        <taxon>Aeromicrobium</taxon>
    </lineage>
</organism>
<name>E2SF78_9ACTN</name>